<dbReference type="AlphaFoldDB" id="A0A0H2RS81"/>
<dbReference type="Proteomes" id="UP000053477">
    <property type="component" value="Unassembled WGS sequence"/>
</dbReference>
<evidence type="ECO:0000256" key="6">
    <source>
        <dbReference type="SAM" id="SignalP"/>
    </source>
</evidence>
<feature type="domain" description="TM7S3/TM198-like" evidence="7">
    <location>
        <begin position="72"/>
        <end position="233"/>
    </location>
</feature>
<feature type="transmembrane region" description="Helical" evidence="5">
    <location>
        <begin position="89"/>
        <end position="107"/>
    </location>
</feature>
<feature type="transmembrane region" description="Helical" evidence="5">
    <location>
        <begin position="174"/>
        <end position="193"/>
    </location>
</feature>
<keyword evidence="2 5" id="KW-0812">Transmembrane</keyword>
<name>A0A0H2RS81_9AGAM</name>
<feature type="transmembrane region" description="Helical" evidence="5">
    <location>
        <begin position="119"/>
        <end position="139"/>
    </location>
</feature>
<dbReference type="Pfam" id="PF13886">
    <property type="entry name" value="TM7S3_TM198"/>
    <property type="match status" value="1"/>
</dbReference>
<feature type="chain" id="PRO_5005201749" description="TM7S3/TM198-like domain-containing protein" evidence="6">
    <location>
        <begin position="21"/>
        <end position="360"/>
    </location>
</feature>
<evidence type="ECO:0000256" key="1">
    <source>
        <dbReference type="ARBA" id="ARBA00004141"/>
    </source>
</evidence>
<proteinExistence type="predicted"/>
<keyword evidence="3 5" id="KW-1133">Transmembrane helix</keyword>
<keyword evidence="4 5" id="KW-0472">Membrane</keyword>
<evidence type="ECO:0000313" key="9">
    <source>
        <dbReference type="Proteomes" id="UP000053477"/>
    </source>
</evidence>
<accession>A0A0H2RS81</accession>
<sequence>MLVSVVALLAGAWCARPADGAPLQTIDGYQYLNESGIITIYSANGDFITQGTATDGGGVGSNGPAILWILFGIFLGLPLAGAGIRLGRYSTGMGFGLLLTFLSWIAIINTMSSNGIPDLAVVLVLFLLFLCGFVGGFFAIDFRSDVFLGLVGGASVAMRLVLLRDNLLIPVEFVNWLLIGLFGGLGFILSVFWQRLGVIFGTVSSGSFLVLIAIDSIVNQQDGLSRGLRLLFDKNKAHVADIAIDGYYPLATTLAWTSVSLALIPFAFGFQYYYWRSIPFWSPATERALSYYANSPQPAEKTVKDNAYIKKHREKPKNERASIGIDLKRGPKMPKPIRLTFGKSTIMKPEKSSEAHRLSF</sequence>
<evidence type="ECO:0000259" key="7">
    <source>
        <dbReference type="Pfam" id="PF13886"/>
    </source>
</evidence>
<dbReference type="InParanoid" id="A0A0H2RS81"/>
<evidence type="ECO:0000313" key="8">
    <source>
        <dbReference type="EMBL" id="KLO14870.1"/>
    </source>
</evidence>
<evidence type="ECO:0000256" key="5">
    <source>
        <dbReference type="SAM" id="Phobius"/>
    </source>
</evidence>
<dbReference type="InterPro" id="IPR025256">
    <property type="entry name" value="TM7S3/TM198-like_dom"/>
</dbReference>
<dbReference type="EMBL" id="KQ085937">
    <property type="protein sequence ID" value="KLO14870.1"/>
    <property type="molecule type" value="Genomic_DNA"/>
</dbReference>
<evidence type="ECO:0000256" key="4">
    <source>
        <dbReference type="ARBA" id="ARBA00023136"/>
    </source>
</evidence>
<feature type="transmembrane region" description="Helical" evidence="5">
    <location>
        <begin position="198"/>
        <end position="218"/>
    </location>
</feature>
<protein>
    <recommendedName>
        <fullName evidence="7">TM7S3/TM198-like domain-containing protein</fullName>
    </recommendedName>
</protein>
<dbReference type="GO" id="GO:0016020">
    <property type="term" value="C:membrane"/>
    <property type="evidence" value="ECO:0007669"/>
    <property type="project" value="UniProtKB-SubCell"/>
</dbReference>
<feature type="transmembrane region" description="Helical" evidence="5">
    <location>
        <begin position="65"/>
        <end position="82"/>
    </location>
</feature>
<organism evidence="8 9">
    <name type="scientific">Schizopora paradoxa</name>
    <dbReference type="NCBI Taxonomy" id="27342"/>
    <lineage>
        <taxon>Eukaryota</taxon>
        <taxon>Fungi</taxon>
        <taxon>Dikarya</taxon>
        <taxon>Basidiomycota</taxon>
        <taxon>Agaricomycotina</taxon>
        <taxon>Agaricomycetes</taxon>
        <taxon>Hymenochaetales</taxon>
        <taxon>Schizoporaceae</taxon>
        <taxon>Schizopora</taxon>
    </lineage>
</organism>
<evidence type="ECO:0000256" key="2">
    <source>
        <dbReference type="ARBA" id="ARBA00022692"/>
    </source>
</evidence>
<feature type="transmembrane region" description="Helical" evidence="5">
    <location>
        <begin position="254"/>
        <end position="275"/>
    </location>
</feature>
<comment type="subcellular location">
    <subcellularLocation>
        <location evidence="1">Membrane</location>
        <topology evidence="1">Multi-pass membrane protein</topology>
    </subcellularLocation>
</comment>
<keyword evidence="6" id="KW-0732">Signal</keyword>
<reference evidence="8 9" key="1">
    <citation type="submission" date="2015-04" db="EMBL/GenBank/DDBJ databases">
        <title>Complete genome sequence of Schizopora paradoxa KUC8140, a cosmopolitan wood degrader in East Asia.</title>
        <authorList>
            <consortium name="DOE Joint Genome Institute"/>
            <person name="Min B."/>
            <person name="Park H."/>
            <person name="Jang Y."/>
            <person name="Kim J.-J."/>
            <person name="Kim K.H."/>
            <person name="Pangilinan J."/>
            <person name="Lipzen A."/>
            <person name="Riley R."/>
            <person name="Grigoriev I.V."/>
            <person name="Spatafora J.W."/>
            <person name="Choi I.-G."/>
        </authorList>
    </citation>
    <scope>NUCLEOTIDE SEQUENCE [LARGE SCALE GENOMIC DNA]</scope>
    <source>
        <strain evidence="8 9">KUC8140</strain>
    </source>
</reference>
<evidence type="ECO:0000256" key="3">
    <source>
        <dbReference type="ARBA" id="ARBA00022989"/>
    </source>
</evidence>
<keyword evidence="9" id="KW-1185">Reference proteome</keyword>
<feature type="signal peptide" evidence="6">
    <location>
        <begin position="1"/>
        <end position="20"/>
    </location>
</feature>
<gene>
    <name evidence="8" type="ORF">SCHPADRAFT_939150</name>
</gene>
<feature type="transmembrane region" description="Helical" evidence="5">
    <location>
        <begin position="146"/>
        <end position="162"/>
    </location>
</feature>
<dbReference type="OrthoDB" id="3359595at2759"/>